<accession>H8L125</accession>
<dbReference type="PANTHER" id="PTHR33747:SF1">
    <property type="entry name" value="ADENYLATE CYCLASE-ASSOCIATED CAP C-TERMINAL DOMAIN-CONTAINING PROTEIN"/>
    <property type="match status" value="1"/>
</dbReference>
<dbReference type="InterPro" id="IPR004027">
    <property type="entry name" value="SEC_C_motif"/>
</dbReference>
<sequence length="132" mass="14995">MPAPKPATPCPCGSQRDYDACCGPLHRGRAAADAEQLMRSRYSAFVLKLEDYLLASWHKSTRPDQLRLAEQQPEPTWLGLQVRRHISAGDQATVEYIARLRYDGGSASRLHEIAHFVREHGRWYYVDGDIQS</sequence>
<dbReference type="RefSeq" id="WP_014404183.1">
    <property type="nucleotide sequence ID" value="NC_017033.1"/>
</dbReference>
<dbReference type="HAMAP" id="MF_00612">
    <property type="entry name" value="UPF0225"/>
    <property type="match status" value="1"/>
</dbReference>
<proteinExistence type="inferred from homology"/>
<dbReference type="Proteomes" id="UP000005234">
    <property type="component" value="Chromosome"/>
</dbReference>
<feature type="domain" description="YchJ-like middle NTF2-like" evidence="3">
    <location>
        <begin position="33"/>
        <end position="128"/>
    </location>
</feature>
<evidence type="ECO:0000256" key="2">
    <source>
        <dbReference type="HAMAP-Rule" id="MF_00612"/>
    </source>
</evidence>
<dbReference type="KEGG" id="fau:Fraau_2846"/>
<evidence type="ECO:0000313" key="5">
    <source>
        <dbReference type="Proteomes" id="UP000005234"/>
    </source>
</evidence>
<gene>
    <name evidence="4" type="ordered locus">Fraau_2846</name>
</gene>
<evidence type="ECO:0000259" key="3">
    <source>
        <dbReference type="Pfam" id="PF17775"/>
    </source>
</evidence>
<dbReference type="InterPro" id="IPR048469">
    <property type="entry name" value="YchJ-like_M"/>
</dbReference>
<dbReference type="PANTHER" id="PTHR33747">
    <property type="entry name" value="UPF0225 PROTEIN SCO1677"/>
    <property type="match status" value="1"/>
</dbReference>
<organism evidence="4 5">
    <name type="scientific">Frateuria aurantia (strain ATCC 33424 / DSM 6220 / KCTC 2777 / LMG 1558 / NBRC 3245 / NCIMB 13370)</name>
    <name type="common">Acetobacter aurantius</name>
    <dbReference type="NCBI Taxonomy" id="767434"/>
    <lineage>
        <taxon>Bacteria</taxon>
        <taxon>Pseudomonadati</taxon>
        <taxon>Pseudomonadota</taxon>
        <taxon>Gammaproteobacteria</taxon>
        <taxon>Lysobacterales</taxon>
        <taxon>Rhodanobacteraceae</taxon>
        <taxon>Frateuria</taxon>
    </lineage>
</organism>
<dbReference type="AlphaFoldDB" id="H8L125"/>
<protein>
    <recommendedName>
        <fullName evidence="2">UPF0225 protein Fraau_2846</fullName>
    </recommendedName>
</protein>
<evidence type="ECO:0000256" key="1">
    <source>
        <dbReference type="ARBA" id="ARBA00010839"/>
    </source>
</evidence>
<dbReference type="STRING" id="767434.Fraau_2846"/>
<dbReference type="InterPro" id="IPR023006">
    <property type="entry name" value="YchJ-like"/>
</dbReference>
<dbReference type="Pfam" id="PF17775">
    <property type="entry name" value="YchJ_M-like"/>
    <property type="match status" value="1"/>
</dbReference>
<dbReference type="EMBL" id="CP003350">
    <property type="protein sequence ID" value="AFC87180.1"/>
    <property type="molecule type" value="Genomic_DNA"/>
</dbReference>
<dbReference type="eggNOG" id="COG3012">
    <property type="taxonomic scope" value="Bacteria"/>
</dbReference>
<dbReference type="SUPFAM" id="SSF54427">
    <property type="entry name" value="NTF2-like"/>
    <property type="match status" value="1"/>
</dbReference>
<dbReference type="HOGENOM" id="CLU_099590_2_0_6"/>
<keyword evidence="5" id="KW-1185">Reference proteome</keyword>
<comment type="similarity">
    <text evidence="1 2">Belongs to the UPF0225 family.</text>
</comment>
<evidence type="ECO:0000313" key="4">
    <source>
        <dbReference type="EMBL" id="AFC87180.1"/>
    </source>
</evidence>
<dbReference type="Gene3D" id="3.10.450.50">
    <property type="match status" value="1"/>
</dbReference>
<dbReference type="Pfam" id="PF02810">
    <property type="entry name" value="SEC-C"/>
    <property type="match status" value="1"/>
</dbReference>
<dbReference type="OrthoDB" id="21421at2"/>
<reference evidence="4" key="1">
    <citation type="submission" date="2012-02" db="EMBL/GenBank/DDBJ databases">
        <title>The complete genome of Frateuria aurantia DSM 6220.</title>
        <authorList>
            <consortium name="US DOE Joint Genome Institute (JGI-PGF)"/>
            <person name="Lucas S."/>
            <person name="Copeland A."/>
            <person name="Lapidus A."/>
            <person name="Glavina del Rio T."/>
            <person name="Dalin E."/>
            <person name="Tice H."/>
            <person name="Bruce D."/>
            <person name="Goodwin L."/>
            <person name="Pitluck S."/>
            <person name="Peters L."/>
            <person name="Ovchinnikova G."/>
            <person name="Teshima H."/>
            <person name="Kyrpides N."/>
            <person name="Mavromatis K."/>
            <person name="Ivanova N."/>
            <person name="Brettin T."/>
            <person name="Detter J.C."/>
            <person name="Han C."/>
            <person name="Larimer F."/>
            <person name="Land M."/>
            <person name="Hauser L."/>
            <person name="Markowitz V."/>
            <person name="Cheng J.-F."/>
            <person name="Hugenholtz P."/>
            <person name="Woyke T."/>
            <person name="Wu D."/>
            <person name="Brambilla E."/>
            <person name="Klenk H.-P."/>
            <person name="Eisen J.A."/>
        </authorList>
    </citation>
    <scope>NUCLEOTIDE SEQUENCE</scope>
    <source>
        <strain evidence="4">DSM 6220</strain>
    </source>
</reference>
<dbReference type="InterPro" id="IPR032710">
    <property type="entry name" value="NTF2-like_dom_sf"/>
</dbReference>
<name>H8L125_FRAAD</name>